<evidence type="ECO:0000313" key="3">
    <source>
        <dbReference type="Proteomes" id="UP000013897"/>
    </source>
</evidence>
<reference evidence="2 3" key="1">
    <citation type="submission" date="2013-02" db="EMBL/GenBank/DDBJ databases">
        <title>The Genome Sequence of Enterococcus faecium HM1072.</title>
        <authorList>
            <consortium name="The Broad Institute Genome Sequencing Platform"/>
            <consortium name="The Broad Institute Genome Sequencing Center for Infectious Disease"/>
            <person name="Earl A.M."/>
            <person name="Gilmore M.S."/>
            <person name="Lebreton F."/>
            <person name="Courvalin P."/>
            <person name="Walker B."/>
            <person name="Young S.K."/>
            <person name="Zeng Q."/>
            <person name="Gargeya S."/>
            <person name="Fitzgerald M."/>
            <person name="Haas B."/>
            <person name="Abouelleil A."/>
            <person name="Alvarado L."/>
            <person name="Arachchi H.M."/>
            <person name="Berlin A.M."/>
            <person name="Chapman S.B."/>
            <person name="Dewar J."/>
            <person name="Goldberg J."/>
            <person name="Griggs A."/>
            <person name="Gujja S."/>
            <person name="Hansen M."/>
            <person name="Howarth C."/>
            <person name="Imamovic A."/>
            <person name="Larimer J."/>
            <person name="McCowan C."/>
            <person name="Murphy C."/>
            <person name="Neiman D."/>
            <person name="Pearson M."/>
            <person name="Priest M."/>
            <person name="Roberts A."/>
            <person name="Saif S."/>
            <person name="Shea T."/>
            <person name="Sisk P."/>
            <person name="Sykes S."/>
            <person name="Wortman J."/>
            <person name="Nusbaum C."/>
            <person name="Birren B."/>
        </authorList>
    </citation>
    <scope>NUCLEOTIDE SEQUENCE [LARGE SCALE GENOMIC DNA]</scope>
    <source>
        <strain evidence="2 3">HM1072</strain>
    </source>
</reference>
<name>A0A829FEK1_ENTFC</name>
<feature type="region of interest" description="Disordered" evidence="1">
    <location>
        <begin position="191"/>
        <end position="241"/>
    </location>
</feature>
<dbReference type="AlphaFoldDB" id="A0A829FEK1"/>
<evidence type="ECO:0000313" key="2">
    <source>
        <dbReference type="EMBL" id="EOM19199.1"/>
    </source>
</evidence>
<accession>A0A829FEK1</accession>
<feature type="compositionally biased region" description="Polar residues" evidence="1">
    <location>
        <begin position="197"/>
        <end position="220"/>
    </location>
</feature>
<protein>
    <submittedName>
        <fullName evidence="2">Uncharacterized protein</fullName>
    </submittedName>
</protein>
<sequence length="241" mass="27109">MYNERKIQIVKKIGAFFLCALLLIIGISVGIGIGSSHAAKEEQTVKKEVVQKEKQLTPETVNKFLIAYYTKKDLGENRNRYKPLMTDMMYTQATSEEEQPVNQAYKGYVVNQVLDSAEIYLNEDQSSAICVVNYKNTQRTKLGTDKGALLNQTNKESIKLTFLKQGDKYLVNKIEPVTLTEDQAFLNSKNSYKDETTTASSEEVDQSKSTVEATEQSTDTSHSDSKQDDKKTEETIDGTTK</sequence>
<proteinExistence type="predicted"/>
<dbReference type="RefSeq" id="WP_010731383.1">
    <property type="nucleotide sequence ID" value="NZ_KB949529.1"/>
</dbReference>
<gene>
    <name evidence="2" type="ORF">SSM_02801</name>
</gene>
<dbReference type="EMBL" id="AITY01000062">
    <property type="protein sequence ID" value="EOM19199.1"/>
    <property type="molecule type" value="Genomic_DNA"/>
</dbReference>
<organism evidence="2 3">
    <name type="scientific">Enterococcus faecium EnGen0192</name>
    <dbReference type="NCBI Taxonomy" id="1157487"/>
    <lineage>
        <taxon>Bacteria</taxon>
        <taxon>Bacillati</taxon>
        <taxon>Bacillota</taxon>
        <taxon>Bacilli</taxon>
        <taxon>Lactobacillales</taxon>
        <taxon>Enterococcaceae</taxon>
        <taxon>Enterococcus</taxon>
    </lineage>
</organism>
<dbReference type="Proteomes" id="UP000013897">
    <property type="component" value="Unassembled WGS sequence"/>
</dbReference>
<evidence type="ECO:0000256" key="1">
    <source>
        <dbReference type="SAM" id="MobiDB-lite"/>
    </source>
</evidence>
<feature type="compositionally biased region" description="Basic and acidic residues" evidence="1">
    <location>
        <begin position="221"/>
        <end position="241"/>
    </location>
</feature>
<comment type="caution">
    <text evidence="2">The sequence shown here is derived from an EMBL/GenBank/DDBJ whole genome shotgun (WGS) entry which is preliminary data.</text>
</comment>